<reference evidence="2 3" key="1">
    <citation type="submission" date="2024-04" db="EMBL/GenBank/DDBJ databases">
        <title>Human intestinal bacterial collection.</title>
        <authorList>
            <person name="Pauvert C."/>
            <person name="Hitch T.C.A."/>
            <person name="Clavel T."/>
        </authorList>
    </citation>
    <scope>NUCLEOTIDE SEQUENCE [LARGE SCALE GENOMIC DNA]</scope>
    <source>
        <strain evidence="2 3">CLA-AA-H145</strain>
    </source>
</reference>
<comment type="caution">
    <text evidence="2">The sequence shown here is derived from an EMBL/GenBank/DDBJ whole genome shotgun (WGS) entry which is preliminary data.</text>
</comment>
<proteinExistence type="predicted"/>
<accession>A0ABV1FTM4</accession>
<feature type="compositionally biased region" description="Polar residues" evidence="1">
    <location>
        <begin position="37"/>
        <end position="48"/>
    </location>
</feature>
<evidence type="ECO:0000313" key="2">
    <source>
        <dbReference type="EMBL" id="MEQ2487764.1"/>
    </source>
</evidence>
<keyword evidence="3" id="KW-1185">Reference proteome</keyword>
<feature type="region of interest" description="Disordered" evidence="1">
    <location>
        <begin position="25"/>
        <end position="63"/>
    </location>
</feature>
<evidence type="ECO:0000313" key="3">
    <source>
        <dbReference type="Proteomes" id="UP001487296"/>
    </source>
</evidence>
<evidence type="ECO:0008006" key="4">
    <source>
        <dbReference type="Google" id="ProtNLM"/>
    </source>
</evidence>
<evidence type="ECO:0000256" key="1">
    <source>
        <dbReference type="SAM" id="MobiDB-lite"/>
    </source>
</evidence>
<dbReference type="EMBL" id="JBBNFP010000078">
    <property type="protein sequence ID" value="MEQ2487764.1"/>
    <property type="molecule type" value="Genomic_DNA"/>
</dbReference>
<protein>
    <recommendedName>
        <fullName evidence="4">Lasso RiPP family leader peptide-containing protein</fullName>
    </recommendedName>
</protein>
<dbReference type="Proteomes" id="UP001487296">
    <property type="component" value="Unassembled WGS sequence"/>
</dbReference>
<gene>
    <name evidence="2" type="ORF">AAAT34_12030</name>
</gene>
<dbReference type="RefSeq" id="WP_215760844.1">
    <property type="nucleotide sequence ID" value="NZ_JAHKBE010000082.1"/>
</dbReference>
<organism evidence="2 3">
    <name type="scientific">Hallella faecis</name>
    <dbReference type="NCBI Taxonomy" id="2841596"/>
    <lineage>
        <taxon>Bacteria</taxon>
        <taxon>Pseudomonadati</taxon>
        <taxon>Bacteroidota</taxon>
        <taxon>Bacteroidia</taxon>
        <taxon>Bacteroidales</taxon>
        <taxon>Prevotellaceae</taxon>
        <taxon>Hallella</taxon>
    </lineage>
</organism>
<sequence length="63" mass="6611">MEKKYVKPAINVKEIEMENFIAASVGGTTGLPEGTPNPGNGSDSNGSQEPGAKPNTFTSVWDD</sequence>
<name>A0ABV1FTM4_9BACT</name>